<protein>
    <submittedName>
        <fullName evidence="1">GDSL esterase/lipase-like</fullName>
    </submittedName>
</protein>
<accession>A0A2Z7AYX3</accession>
<evidence type="ECO:0000313" key="1">
    <source>
        <dbReference type="EMBL" id="KZV26556.1"/>
    </source>
</evidence>
<reference evidence="1 2" key="1">
    <citation type="journal article" date="2015" name="Proc. Natl. Acad. Sci. U.S.A.">
        <title>The resurrection genome of Boea hygrometrica: A blueprint for survival of dehydration.</title>
        <authorList>
            <person name="Xiao L."/>
            <person name="Yang G."/>
            <person name="Zhang L."/>
            <person name="Yang X."/>
            <person name="Zhao S."/>
            <person name="Ji Z."/>
            <person name="Zhou Q."/>
            <person name="Hu M."/>
            <person name="Wang Y."/>
            <person name="Chen M."/>
            <person name="Xu Y."/>
            <person name="Jin H."/>
            <person name="Xiao X."/>
            <person name="Hu G."/>
            <person name="Bao F."/>
            <person name="Hu Y."/>
            <person name="Wan P."/>
            <person name="Li L."/>
            <person name="Deng X."/>
            <person name="Kuang T."/>
            <person name="Xiang C."/>
            <person name="Zhu J.K."/>
            <person name="Oliver M.J."/>
            <person name="He Y."/>
        </authorList>
    </citation>
    <scope>NUCLEOTIDE SEQUENCE [LARGE SCALE GENOMIC DNA]</scope>
    <source>
        <strain evidence="2">cv. XS01</strain>
    </source>
</reference>
<dbReference type="EMBL" id="KV011203">
    <property type="protein sequence ID" value="KZV26556.1"/>
    <property type="molecule type" value="Genomic_DNA"/>
</dbReference>
<dbReference type="AlphaFoldDB" id="A0A2Z7AYX3"/>
<sequence>MSRGWCNQMSMVSQRSWRVARDLLVLACGQEQMSTLVNMSFVLDDFGGAELPLFSSFDCYLVEAVERLEEGSLTLLLVRSSSCVVPEKSNAIIGVVTAGFERLPPSCDGLTGSEDHGPMISPVDTSCWYRG</sequence>
<evidence type="ECO:0000313" key="2">
    <source>
        <dbReference type="Proteomes" id="UP000250235"/>
    </source>
</evidence>
<name>A0A2Z7AYX3_9LAMI</name>
<organism evidence="1 2">
    <name type="scientific">Dorcoceras hygrometricum</name>
    <dbReference type="NCBI Taxonomy" id="472368"/>
    <lineage>
        <taxon>Eukaryota</taxon>
        <taxon>Viridiplantae</taxon>
        <taxon>Streptophyta</taxon>
        <taxon>Embryophyta</taxon>
        <taxon>Tracheophyta</taxon>
        <taxon>Spermatophyta</taxon>
        <taxon>Magnoliopsida</taxon>
        <taxon>eudicotyledons</taxon>
        <taxon>Gunneridae</taxon>
        <taxon>Pentapetalae</taxon>
        <taxon>asterids</taxon>
        <taxon>lamiids</taxon>
        <taxon>Lamiales</taxon>
        <taxon>Gesneriaceae</taxon>
        <taxon>Didymocarpoideae</taxon>
        <taxon>Trichosporeae</taxon>
        <taxon>Loxocarpinae</taxon>
        <taxon>Dorcoceras</taxon>
    </lineage>
</organism>
<proteinExistence type="predicted"/>
<gene>
    <name evidence="1" type="ORF">F511_35982</name>
</gene>
<keyword evidence="2" id="KW-1185">Reference proteome</keyword>
<dbReference type="Proteomes" id="UP000250235">
    <property type="component" value="Unassembled WGS sequence"/>
</dbReference>